<evidence type="ECO:0000259" key="5">
    <source>
        <dbReference type="PROSITE" id="PS50043"/>
    </source>
</evidence>
<dbReference type="SMART" id="SM00421">
    <property type="entry name" value="HTH_LUXR"/>
    <property type="match status" value="1"/>
</dbReference>
<proteinExistence type="predicted"/>
<protein>
    <submittedName>
        <fullName evidence="7">Two-component system response regulator</fullName>
    </submittedName>
</protein>
<dbReference type="EMBL" id="CM000913">
    <property type="protein sequence ID" value="EFG07330.1"/>
    <property type="molecule type" value="Genomic_DNA"/>
</dbReference>
<dbReference type="PANTHER" id="PTHR44688">
    <property type="entry name" value="DNA-BINDING TRANSCRIPTIONAL ACTIVATOR DEVR_DOSR"/>
    <property type="match status" value="1"/>
</dbReference>
<comment type="caution">
    <text evidence="4">Lacks conserved residue(s) required for the propagation of feature annotation.</text>
</comment>
<evidence type="ECO:0000259" key="6">
    <source>
        <dbReference type="PROSITE" id="PS50110"/>
    </source>
</evidence>
<feature type="domain" description="HTH luxR-type" evidence="5">
    <location>
        <begin position="179"/>
        <end position="244"/>
    </location>
</feature>
<keyword evidence="2" id="KW-0238">DNA-binding</keyword>
<dbReference type="PROSITE" id="PS50110">
    <property type="entry name" value="RESPONSE_REGULATORY"/>
    <property type="match status" value="1"/>
</dbReference>
<accession>E2Q7C4</accession>
<evidence type="ECO:0000256" key="2">
    <source>
        <dbReference type="ARBA" id="ARBA00023125"/>
    </source>
</evidence>
<evidence type="ECO:0000256" key="4">
    <source>
        <dbReference type="PROSITE-ProRule" id="PRU00169"/>
    </source>
</evidence>
<sequence>MGCGRAQSNKRVACRVRPGSRGCGGVGVCSMGVRLMVVDDHRLLAEALASALKLRGHRVLAAAAPAAGAADLVVSRAPEVCLLGTAGPAEPGAFDPVVKIKRERPQVAVVVLGPVPSPRGIAAAFAAGASGYVRHDERIEGVERAMMKARAGEAVVAPALLQGAFAELLNPVAQPDDEGQRLLRLLTPREIEVLVRVAEGEDTRLIAAGMGIAPSTARTHVQRVLMKLGVGSRLEAAALAARTGLLDRATTATAPIAPVSRLHER</sequence>
<keyword evidence="8" id="KW-1185">Reference proteome</keyword>
<dbReference type="Proteomes" id="UP000002357">
    <property type="component" value="Chromosome"/>
</dbReference>
<dbReference type="eggNOG" id="COG2197">
    <property type="taxonomic scope" value="Bacteria"/>
</dbReference>
<name>E2Q7C4_STRCL</name>
<dbReference type="InterPro" id="IPR001789">
    <property type="entry name" value="Sig_transdc_resp-reg_receiver"/>
</dbReference>
<dbReference type="PANTHER" id="PTHR44688:SF16">
    <property type="entry name" value="DNA-BINDING TRANSCRIPTIONAL ACTIVATOR DEVR_DOSR"/>
    <property type="match status" value="1"/>
</dbReference>
<reference evidence="7 8" key="1">
    <citation type="journal article" date="2010" name="Genome Biol. Evol.">
        <title>The sequence of a 1.8-mb bacterial linear plasmid reveals a rich evolutionary reservoir of secondary metabolic pathways.</title>
        <authorList>
            <person name="Medema M.H."/>
            <person name="Trefzer A."/>
            <person name="Kovalchuk A."/>
            <person name="van den Berg M."/>
            <person name="Mueller U."/>
            <person name="Heijne W."/>
            <person name="Wu L."/>
            <person name="Alam M.T."/>
            <person name="Ronning C.M."/>
            <person name="Nierman W.C."/>
            <person name="Bovenberg R.A.L."/>
            <person name="Breitling R."/>
            <person name="Takano E."/>
        </authorList>
    </citation>
    <scope>NUCLEOTIDE SEQUENCE [LARGE SCALE GENOMIC DNA]</scope>
    <source>
        <strain evidence="8">ATCC 27064 / DSM 738 / JCM 4710 / NBRC 13307 / NCIMB 12785 / NRRL 3585 / VKM Ac-602</strain>
    </source>
</reference>
<dbReference type="GO" id="GO:0000160">
    <property type="term" value="P:phosphorelay signal transduction system"/>
    <property type="evidence" value="ECO:0007669"/>
    <property type="project" value="InterPro"/>
</dbReference>
<dbReference type="PRINTS" id="PR00038">
    <property type="entry name" value="HTHLUXR"/>
</dbReference>
<dbReference type="Gene3D" id="3.40.50.2300">
    <property type="match status" value="1"/>
</dbReference>
<dbReference type="CDD" id="cd06170">
    <property type="entry name" value="LuxR_C_like"/>
    <property type="match status" value="1"/>
</dbReference>
<dbReference type="GO" id="GO:0003677">
    <property type="term" value="F:DNA binding"/>
    <property type="evidence" value="ECO:0007669"/>
    <property type="project" value="UniProtKB-KW"/>
</dbReference>
<dbReference type="PROSITE" id="PS50043">
    <property type="entry name" value="HTH_LUXR_2"/>
    <property type="match status" value="1"/>
</dbReference>
<dbReference type="Pfam" id="PF00196">
    <property type="entry name" value="GerE"/>
    <property type="match status" value="1"/>
</dbReference>
<dbReference type="InterPro" id="IPR011006">
    <property type="entry name" value="CheY-like_superfamily"/>
</dbReference>
<feature type="domain" description="Response regulatory" evidence="6">
    <location>
        <begin position="34"/>
        <end position="150"/>
    </location>
</feature>
<dbReference type="SUPFAM" id="SSF46894">
    <property type="entry name" value="C-terminal effector domain of the bipartite response regulators"/>
    <property type="match status" value="1"/>
</dbReference>
<dbReference type="AlphaFoldDB" id="E2Q7C4"/>
<evidence type="ECO:0000313" key="8">
    <source>
        <dbReference type="Proteomes" id="UP000002357"/>
    </source>
</evidence>
<dbReference type="GO" id="GO:0006355">
    <property type="term" value="P:regulation of DNA-templated transcription"/>
    <property type="evidence" value="ECO:0007669"/>
    <property type="project" value="InterPro"/>
</dbReference>
<dbReference type="STRING" id="1901.BB341_17095"/>
<evidence type="ECO:0000313" key="7">
    <source>
        <dbReference type="EMBL" id="EFG07330.1"/>
    </source>
</evidence>
<evidence type="ECO:0000256" key="1">
    <source>
        <dbReference type="ARBA" id="ARBA00023015"/>
    </source>
</evidence>
<organism evidence="7 8">
    <name type="scientific">Streptomyces clavuligerus</name>
    <dbReference type="NCBI Taxonomy" id="1901"/>
    <lineage>
        <taxon>Bacteria</taxon>
        <taxon>Bacillati</taxon>
        <taxon>Actinomycetota</taxon>
        <taxon>Actinomycetes</taxon>
        <taxon>Kitasatosporales</taxon>
        <taxon>Streptomycetaceae</taxon>
        <taxon>Streptomyces</taxon>
    </lineage>
</organism>
<gene>
    <name evidence="7" type="ORF">SCLAV_2257</name>
</gene>
<keyword evidence="3" id="KW-0804">Transcription</keyword>
<evidence type="ECO:0000256" key="3">
    <source>
        <dbReference type="ARBA" id="ARBA00023163"/>
    </source>
</evidence>
<dbReference type="InterPro" id="IPR000792">
    <property type="entry name" value="Tscrpt_reg_LuxR_C"/>
</dbReference>
<keyword evidence="1" id="KW-0805">Transcription regulation</keyword>
<dbReference type="SUPFAM" id="SSF52172">
    <property type="entry name" value="CheY-like"/>
    <property type="match status" value="1"/>
</dbReference>
<dbReference type="InterPro" id="IPR016032">
    <property type="entry name" value="Sig_transdc_resp-reg_C-effctor"/>
</dbReference>